<dbReference type="InterPro" id="IPR010730">
    <property type="entry name" value="HET"/>
</dbReference>
<reference evidence="2" key="1">
    <citation type="submission" date="2022-10" db="EMBL/GenBank/DDBJ databases">
        <title>Culturing micro-colonial fungi from biological soil crusts in the Mojave desert and describing Neophaeococcomyces mojavensis, and introducing the new genera and species Taxawa tesnikishii.</title>
        <authorList>
            <person name="Kurbessoian T."/>
            <person name="Stajich J.E."/>
        </authorList>
    </citation>
    <scope>NUCLEOTIDE SEQUENCE</scope>
    <source>
        <strain evidence="2">TK_35</strain>
    </source>
</reference>
<dbReference type="Proteomes" id="UP001172681">
    <property type="component" value="Unassembled WGS sequence"/>
</dbReference>
<name>A0AA38YED4_9EURO</name>
<feature type="domain" description="Heterokaryon incompatibility" evidence="1">
    <location>
        <begin position="44"/>
        <end position="148"/>
    </location>
</feature>
<dbReference type="AlphaFoldDB" id="A0AA38YED4"/>
<dbReference type="Pfam" id="PF06985">
    <property type="entry name" value="HET"/>
    <property type="match status" value="1"/>
</dbReference>
<dbReference type="InterPro" id="IPR052895">
    <property type="entry name" value="HetReg/Transcr_Mod"/>
</dbReference>
<protein>
    <recommendedName>
        <fullName evidence="1">Heterokaryon incompatibility domain-containing protein</fullName>
    </recommendedName>
</protein>
<sequence>MAYRHKNLASPADEIRLLTIVPGLATQGIRCSIAHHLVITAPGYEALSYMWGSQDDAVEILLEDDRHQGMFRVTQNLYQALCRLRYERRERVVWIDAVSINQDDNTEKSSQVPQMRKIFHNAKGVVVWLGDADEDSDRAMEWIEQTLQDVDPAFFKSSIIDLQYAKISWRPCRIRLLTTYGPPSGTFSGGGSG</sequence>
<dbReference type="PANTHER" id="PTHR24148:SF64">
    <property type="entry name" value="HETEROKARYON INCOMPATIBILITY DOMAIN-CONTAINING PROTEIN"/>
    <property type="match status" value="1"/>
</dbReference>
<organism evidence="2 3">
    <name type="scientific">Knufia peltigerae</name>
    <dbReference type="NCBI Taxonomy" id="1002370"/>
    <lineage>
        <taxon>Eukaryota</taxon>
        <taxon>Fungi</taxon>
        <taxon>Dikarya</taxon>
        <taxon>Ascomycota</taxon>
        <taxon>Pezizomycotina</taxon>
        <taxon>Eurotiomycetes</taxon>
        <taxon>Chaetothyriomycetidae</taxon>
        <taxon>Chaetothyriales</taxon>
        <taxon>Trichomeriaceae</taxon>
        <taxon>Knufia</taxon>
    </lineage>
</organism>
<comment type="caution">
    <text evidence="2">The sequence shown here is derived from an EMBL/GenBank/DDBJ whole genome shotgun (WGS) entry which is preliminary data.</text>
</comment>
<proteinExistence type="predicted"/>
<evidence type="ECO:0000259" key="1">
    <source>
        <dbReference type="Pfam" id="PF06985"/>
    </source>
</evidence>
<accession>A0AA38YED4</accession>
<dbReference type="EMBL" id="JAPDRN010000003">
    <property type="protein sequence ID" value="KAJ9646241.1"/>
    <property type="molecule type" value="Genomic_DNA"/>
</dbReference>
<evidence type="ECO:0000313" key="2">
    <source>
        <dbReference type="EMBL" id="KAJ9646241.1"/>
    </source>
</evidence>
<keyword evidence="3" id="KW-1185">Reference proteome</keyword>
<dbReference type="PANTHER" id="PTHR24148">
    <property type="entry name" value="ANKYRIN REPEAT DOMAIN-CONTAINING PROTEIN 39 HOMOLOG-RELATED"/>
    <property type="match status" value="1"/>
</dbReference>
<evidence type="ECO:0000313" key="3">
    <source>
        <dbReference type="Proteomes" id="UP001172681"/>
    </source>
</evidence>
<gene>
    <name evidence="2" type="ORF">H2204_000904</name>
</gene>